<protein>
    <submittedName>
        <fullName evidence="2">RNA-binding protein</fullName>
    </submittedName>
</protein>
<dbReference type="PANTHER" id="PTHR38816:SF1">
    <property type="entry name" value="EXOSOME SUBUNIT"/>
    <property type="match status" value="1"/>
</dbReference>
<accession>A0A7D5GE40</accession>
<proteinExistence type="predicted"/>
<dbReference type="NCBIfam" id="NF011141">
    <property type="entry name" value="PRK14555.1-1"/>
    <property type="match status" value="1"/>
</dbReference>
<organism evidence="2 3">
    <name type="scientific">Halorarum halophilum</name>
    <dbReference type="NCBI Taxonomy" id="2743090"/>
    <lineage>
        <taxon>Archaea</taxon>
        <taxon>Methanobacteriati</taxon>
        <taxon>Methanobacteriota</taxon>
        <taxon>Stenosarchaea group</taxon>
        <taxon>Halobacteria</taxon>
        <taxon>Halobacteriales</taxon>
        <taxon>Haloferacaceae</taxon>
        <taxon>Halorarum</taxon>
    </lineage>
</organism>
<dbReference type="Pfam" id="PF01877">
    <property type="entry name" value="RNA_binding"/>
    <property type="match status" value="1"/>
</dbReference>
<dbReference type="AlphaFoldDB" id="A0A7D5GE40"/>
<keyword evidence="3" id="KW-1185">Reference proteome</keyword>
<dbReference type="InterPro" id="IPR022803">
    <property type="entry name" value="Ribosomal_uL5_dom_sf"/>
</dbReference>
<dbReference type="SUPFAM" id="SSF55282">
    <property type="entry name" value="RL5-like"/>
    <property type="match status" value="1"/>
</dbReference>
<dbReference type="OrthoDB" id="10874at2157"/>
<reference evidence="2 3" key="1">
    <citation type="submission" date="2020-07" db="EMBL/GenBank/DDBJ databases">
        <title>Gai3-2, isolated from salt lake.</title>
        <authorList>
            <person name="Cui H."/>
            <person name="Shi X."/>
        </authorList>
    </citation>
    <scope>NUCLEOTIDE SEQUENCE [LARGE SCALE GENOMIC DNA]</scope>
    <source>
        <strain evidence="2 3">Gai3-2</strain>
    </source>
</reference>
<dbReference type="Gene3D" id="3.30.1440.10">
    <property type="match status" value="1"/>
</dbReference>
<dbReference type="EMBL" id="CP058529">
    <property type="protein sequence ID" value="QLG27128.1"/>
    <property type="molecule type" value="Genomic_DNA"/>
</dbReference>
<dbReference type="KEGG" id="halg:HUG10_06030"/>
<evidence type="ECO:0000313" key="3">
    <source>
        <dbReference type="Proteomes" id="UP000509750"/>
    </source>
</evidence>
<sequence>MASVPFHYVDLRTFCYATEDEKRVEQALRTFLPDEFDVNRVANEGHHGDRIVVLSARVENADDVRHVLSVLSELPDIDRVIAELDERVDDNNSLFLRLDKQAAFGGEVRLGPGMTLRAKVEAYPAKREKAVENAREALSELAAQTGTTGRDGATVAAGDGDAADPIETTDTTGDAERPDANEAADAGDS</sequence>
<dbReference type="PANTHER" id="PTHR38816">
    <property type="entry name" value="EXOSOME SUBUNIT, DUF54 FAMILY-RELATED"/>
    <property type="match status" value="1"/>
</dbReference>
<feature type="compositionally biased region" description="Low complexity" evidence="1">
    <location>
        <begin position="145"/>
        <end position="160"/>
    </location>
</feature>
<dbReference type="Proteomes" id="UP000509750">
    <property type="component" value="Chromosome"/>
</dbReference>
<gene>
    <name evidence="2" type="ORF">HUG10_06030</name>
</gene>
<dbReference type="InterPro" id="IPR002739">
    <property type="entry name" value="PAB1135-like"/>
</dbReference>
<name>A0A7D5GE40_9EURY</name>
<evidence type="ECO:0000313" key="2">
    <source>
        <dbReference type="EMBL" id="QLG27128.1"/>
    </source>
</evidence>
<evidence type="ECO:0000256" key="1">
    <source>
        <dbReference type="SAM" id="MobiDB-lite"/>
    </source>
</evidence>
<feature type="region of interest" description="Disordered" evidence="1">
    <location>
        <begin position="142"/>
        <end position="189"/>
    </location>
</feature>